<dbReference type="EMBL" id="JBHSWE010000001">
    <property type="protein sequence ID" value="MFC6669069.1"/>
    <property type="molecule type" value="Genomic_DNA"/>
</dbReference>
<evidence type="ECO:0000256" key="3">
    <source>
        <dbReference type="ARBA" id="ARBA00022553"/>
    </source>
</evidence>
<keyword evidence="2" id="KW-0596">Phosphopantetheine</keyword>
<protein>
    <submittedName>
        <fullName evidence="5">Beta-ketoacyl reductase</fullName>
    </submittedName>
</protein>
<dbReference type="Proteomes" id="UP001596422">
    <property type="component" value="Unassembled WGS sequence"/>
</dbReference>
<dbReference type="InterPro" id="IPR050091">
    <property type="entry name" value="PKS_NRPS_Biosynth_Enz"/>
</dbReference>
<sequence length="389" mass="41795">MLAGRAGARHLVLASRSGARTDEAKAAIARLEAEGVAVTVKAVDVTDRVALESLFAGFGSELPPLRGVIHAAVVFDDGLLRNMEKASLDRVLAPKLLGALNLHELTASLELDFFVLYSSVTTFFGNPGQANYVAANAYLEALARKRRSAGLPGLYVAWGAIDDVGFLARNEEIKEALQSRMGSEALTSTEALKMLQLLLAQDCAGAAVMDFSWRDMQRLMPSAQAPKFDLLRRLDARHGDDEEDSDDIRTLIVGMAPEQVTEMVSGMLCDEIAQILRLPTEKIDINQSVLELGMDSLMGVELALAIEGRFGVSMPAMALSQGPTITRITERIVAQLCHEDDAGAGDTATQAAGQVARMAERHASTFSEEEAQRIAAALEKGSSDVRLVQ</sequence>
<dbReference type="InterPro" id="IPR036291">
    <property type="entry name" value="NAD(P)-bd_dom_sf"/>
</dbReference>
<dbReference type="Pfam" id="PF08659">
    <property type="entry name" value="KR"/>
    <property type="match status" value="1"/>
</dbReference>
<dbReference type="SMART" id="SM00822">
    <property type="entry name" value="PKS_KR"/>
    <property type="match status" value="1"/>
</dbReference>
<dbReference type="Pfam" id="PF00550">
    <property type="entry name" value="PP-binding"/>
    <property type="match status" value="1"/>
</dbReference>
<proteinExistence type="inferred from homology"/>
<keyword evidence="6" id="KW-1185">Reference proteome</keyword>
<dbReference type="Gene3D" id="3.40.50.720">
    <property type="entry name" value="NAD(P)-binding Rossmann-like Domain"/>
    <property type="match status" value="1"/>
</dbReference>
<dbReference type="RefSeq" id="WP_379907615.1">
    <property type="nucleotide sequence ID" value="NZ_JBHSWE010000001.1"/>
</dbReference>
<dbReference type="InterPro" id="IPR057326">
    <property type="entry name" value="KR_dom"/>
</dbReference>
<dbReference type="InterPro" id="IPR013968">
    <property type="entry name" value="PKS_KR"/>
</dbReference>
<evidence type="ECO:0000259" key="4">
    <source>
        <dbReference type="PROSITE" id="PS50075"/>
    </source>
</evidence>
<organism evidence="5 6">
    <name type="scientific">Marinobacterium aestuariivivens</name>
    <dbReference type="NCBI Taxonomy" id="1698799"/>
    <lineage>
        <taxon>Bacteria</taxon>
        <taxon>Pseudomonadati</taxon>
        <taxon>Pseudomonadota</taxon>
        <taxon>Gammaproteobacteria</taxon>
        <taxon>Oceanospirillales</taxon>
        <taxon>Oceanospirillaceae</taxon>
        <taxon>Marinobacterium</taxon>
    </lineage>
</organism>
<dbReference type="InterPro" id="IPR036736">
    <property type="entry name" value="ACP-like_sf"/>
</dbReference>
<dbReference type="InterPro" id="IPR009081">
    <property type="entry name" value="PP-bd_ACP"/>
</dbReference>
<evidence type="ECO:0000256" key="2">
    <source>
        <dbReference type="ARBA" id="ARBA00022450"/>
    </source>
</evidence>
<evidence type="ECO:0000256" key="1">
    <source>
        <dbReference type="ARBA" id="ARBA00006484"/>
    </source>
</evidence>
<feature type="domain" description="Carrier" evidence="4">
    <location>
        <begin position="259"/>
        <end position="336"/>
    </location>
</feature>
<comment type="caution">
    <text evidence="5">The sequence shown here is derived from an EMBL/GenBank/DDBJ whole genome shotgun (WGS) entry which is preliminary data.</text>
</comment>
<dbReference type="SUPFAM" id="SSF51735">
    <property type="entry name" value="NAD(P)-binding Rossmann-fold domains"/>
    <property type="match status" value="1"/>
</dbReference>
<dbReference type="SMART" id="SM01294">
    <property type="entry name" value="PKS_PP_betabranch"/>
    <property type="match status" value="1"/>
</dbReference>
<gene>
    <name evidence="5" type="ORF">ACFQDL_02290</name>
</gene>
<accession>A0ABW1ZUB1</accession>
<dbReference type="PANTHER" id="PTHR43775">
    <property type="entry name" value="FATTY ACID SYNTHASE"/>
    <property type="match status" value="1"/>
</dbReference>
<evidence type="ECO:0000313" key="6">
    <source>
        <dbReference type="Proteomes" id="UP001596422"/>
    </source>
</evidence>
<dbReference type="PANTHER" id="PTHR43775:SF37">
    <property type="entry name" value="SI:DKEY-61P9.11"/>
    <property type="match status" value="1"/>
</dbReference>
<name>A0ABW1ZUB1_9GAMM</name>
<keyword evidence="3" id="KW-0597">Phosphoprotein</keyword>
<reference evidence="6" key="1">
    <citation type="journal article" date="2019" name="Int. J. Syst. Evol. Microbiol.">
        <title>The Global Catalogue of Microorganisms (GCM) 10K type strain sequencing project: providing services to taxonomists for standard genome sequencing and annotation.</title>
        <authorList>
            <consortium name="The Broad Institute Genomics Platform"/>
            <consortium name="The Broad Institute Genome Sequencing Center for Infectious Disease"/>
            <person name="Wu L."/>
            <person name="Ma J."/>
        </authorList>
    </citation>
    <scope>NUCLEOTIDE SEQUENCE [LARGE SCALE GENOMIC DNA]</scope>
    <source>
        <strain evidence="6">NBRC 111756</strain>
    </source>
</reference>
<evidence type="ECO:0000313" key="5">
    <source>
        <dbReference type="EMBL" id="MFC6669069.1"/>
    </source>
</evidence>
<dbReference type="InterPro" id="IPR020806">
    <property type="entry name" value="PKS_PP-bd"/>
</dbReference>
<comment type="similarity">
    <text evidence="1">Belongs to the short-chain dehydrogenases/reductases (SDR) family.</text>
</comment>
<dbReference type="SUPFAM" id="SSF47336">
    <property type="entry name" value="ACP-like"/>
    <property type="match status" value="1"/>
</dbReference>
<dbReference type="Gene3D" id="1.10.1200.10">
    <property type="entry name" value="ACP-like"/>
    <property type="match status" value="1"/>
</dbReference>
<dbReference type="PROSITE" id="PS50075">
    <property type="entry name" value="CARRIER"/>
    <property type="match status" value="1"/>
</dbReference>
<dbReference type="SMART" id="SM00823">
    <property type="entry name" value="PKS_PP"/>
    <property type="match status" value="1"/>
</dbReference>